<keyword evidence="4" id="KW-1185">Reference proteome</keyword>
<dbReference type="AlphaFoldDB" id="A0A1Q8QNK0"/>
<dbReference type="RefSeq" id="WP_075366248.1">
    <property type="nucleotide sequence ID" value="NZ_MLBF01000038.1"/>
</dbReference>
<accession>A0A1Q8QNK0</accession>
<evidence type="ECO:0000259" key="2">
    <source>
        <dbReference type="Pfam" id="PF25583"/>
    </source>
</evidence>
<dbReference type="Pfam" id="PF25583">
    <property type="entry name" value="WCX"/>
    <property type="match status" value="1"/>
</dbReference>
<dbReference type="InterPro" id="IPR026881">
    <property type="entry name" value="WYL_dom"/>
</dbReference>
<dbReference type="Pfam" id="PF13280">
    <property type="entry name" value="WYL"/>
    <property type="match status" value="1"/>
</dbReference>
<dbReference type="PANTHER" id="PTHR34580:SF1">
    <property type="entry name" value="PROTEIN PAFC"/>
    <property type="match status" value="1"/>
</dbReference>
<dbReference type="InterPro" id="IPR057727">
    <property type="entry name" value="WCX_dom"/>
</dbReference>
<feature type="domain" description="WCX" evidence="2">
    <location>
        <begin position="308"/>
        <end position="384"/>
    </location>
</feature>
<evidence type="ECO:0000313" key="4">
    <source>
        <dbReference type="Proteomes" id="UP000186102"/>
    </source>
</evidence>
<gene>
    <name evidence="3" type="ORF">DSOL_3821</name>
</gene>
<dbReference type="OrthoDB" id="9767131at2"/>
<feature type="domain" description="WYL" evidence="1">
    <location>
        <begin position="213"/>
        <end position="278"/>
    </location>
</feature>
<dbReference type="PROSITE" id="PS52050">
    <property type="entry name" value="WYL"/>
    <property type="match status" value="1"/>
</dbReference>
<dbReference type="STRING" id="1888891.DSOL_3821"/>
<dbReference type="Proteomes" id="UP000186102">
    <property type="component" value="Unassembled WGS sequence"/>
</dbReference>
<protein>
    <submittedName>
        <fullName evidence="3">Transcriptional regulator, DeoR family</fullName>
    </submittedName>
</protein>
<dbReference type="EMBL" id="MLBF01000038">
    <property type="protein sequence ID" value="OLN28878.1"/>
    <property type="molecule type" value="Genomic_DNA"/>
</dbReference>
<dbReference type="PANTHER" id="PTHR34580">
    <property type="match status" value="1"/>
</dbReference>
<dbReference type="SUPFAM" id="SSF46785">
    <property type="entry name" value="Winged helix' DNA-binding domain"/>
    <property type="match status" value="1"/>
</dbReference>
<reference evidence="3 4" key="1">
    <citation type="submission" date="2016-09" db="EMBL/GenBank/DDBJ databases">
        <title>Complete genome of Desulfosporosinus sp. OL.</title>
        <authorList>
            <person name="Mardanov A."/>
            <person name="Beletsky A."/>
            <person name="Panova A."/>
            <person name="Karnachuk O."/>
            <person name="Ravin N."/>
        </authorList>
    </citation>
    <scope>NUCLEOTIDE SEQUENCE [LARGE SCALE GENOMIC DNA]</scope>
    <source>
        <strain evidence="3 4">OL</strain>
    </source>
</reference>
<comment type="caution">
    <text evidence="3">The sequence shown here is derived from an EMBL/GenBank/DDBJ whole genome shotgun (WGS) entry which is preliminary data.</text>
</comment>
<evidence type="ECO:0000313" key="3">
    <source>
        <dbReference type="EMBL" id="OLN28878.1"/>
    </source>
</evidence>
<proteinExistence type="predicted"/>
<evidence type="ECO:0000259" key="1">
    <source>
        <dbReference type="Pfam" id="PF13280"/>
    </source>
</evidence>
<dbReference type="InterPro" id="IPR036390">
    <property type="entry name" value="WH_DNA-bd_sf"/>
</dbReference>
<sequence length="398" mass="46409">MDKLMRQRKIVKDIATEPWVHSCLSLAKSLEIGLVTILRDFDEMKDNGFHFKQDSQGMLYLHSSGWNGVMPVKSATLRQMEILRMLTSAFRGLNITEIYKRFNRGDEEEISRKTLERAMKDLEKKNLITRKGEEYVVRSELILPPLQLEDREKTLLFEALNVARALAPIPDEMKSLEAKLKLSIGEDANTRETMFVHGRTPIQDIHRSQCCFQLEEAARNKCKVNILYRKEEEPARQLRLYPLGIVYYWVLDNWYLVAQDEQDQMIKTYLVNRILDVTLLTELFPAVEGFDLHTWYQYAWGVYRDQKPVPVVIRFYDHYSTLSRVRAELTNRETCILTEDEDGLLMRDQVEGLDELAVWLRGFGAGAEVIEPSALRKKVVEEFMRLQQMYGGGSLELD</sequence>
<dbReference type="InterPro" id="IPR051534">
    <property type="entry name" value="CBASS_pafABC_assoc_protein"/>
</dbReference>
<organism evidence="3 4">
    <name type="scientific">Desulfosporosinus metallidurans</name>
    <dbReference type="NCBI Taxonomy" id="1888891"/>
    <lineage>
        <taxon>Bacteria</taxon>
        <taxon>Bacillati</taxon>
        <taxon>Bacillota</taxon>
        <taxon>Clostridia</taxon>
        <taxon>Eubacteriales</taxon>
        <taxon>Desulfitobacteriaceae</taxon>
        <taxon>Desulfosporosinus</taxon>
    </lineage>
</organism>
<name>A0A1Q8QNK0_9FIRM</name>